<sequence length="169" mass="18729">MFNFYQFYQVRRCGSLGCSPQQFQLLSLGISGCHFRWQRLCKCDPVKYPAVGTLSWITRVGLNAITSVQAEGGMTQERCVTMKVERGRGQGQREEARTIQPEGLQRAAVLSRLDFSAAALIPDASPRAGREPVCAVSSQSSPQKLTQDTFWGDGFCVFSVSKGQRKVRS</sequence>
<gene>
    <name evidence="1" type="ORF">HJG63_007975</name>
</gene>
<proteinExistence type="predicted"/>
<name>A0A7J8KBA7_ROUAE</name>
<evidence type="ECO:0000313" key="1">
    <source>
        <dbReference type="EMBL" id="KAF6506157.1"/>
    </source>
</evidence>
<evidence type="ECO:0000313" key="2">
    <source>
        <dbReference type="Proteomes" id="UP000593571"/>
    </source>
</evidence>
<comment type="caution">
    <text evidence="1">The sequence shown here is derived from an EMBL/GenBank/DDBJ whole genome shotgun (WGS) entry which is preliminary data.</text>
</comment>
<reference evidence="1 2" key="1">
    <citation type="journal article" date="2020" name="Nature">
        <title>Six reference-quality genomes reveal evolution of bat adaptations.</title>
        <authorList>
            <person name="Jebb D."/>
            <person name="Huang Z."/>
            <person name="Pippel M."/>
            <person name="Hughes G.M."/>
            <person name="Lavrichenko K."/>
            <person name="Devanna P."/>
            <person name="Winkler S."/>
            <person name="Jermiin L.S."/>
            <person name="Skirmuntt E.C."/>
            <person name="Katzourakis A."/>
            <person name="Burkitt-Gray L."/>
            <person name="Ray D.A."/>
            <person name="Sullivan K.A.M."/>
            <person name="Roscito J.G."/>
            <person name="Kirilenko B.M."/>
            <person name="Davalos L.M."/>
            <person name="Corthals A.P."/>
            <person name="Power M.L."/>
            <person name="Jones G."/>
            <person name="Ransome R.D."/>
            <person name="Dechmann D.K.N."/>
            <person name="Locatelli A.G."/>
            <person name="Puechmaille S.J."/>
            <person name="Fedrigo O."/>
            <person name="Jarvis E.D."/>
            <person name="Hiller M."/>
            <person name="Vernes S.C."/>
            <person name="Myers E.W."/>
            <person name="Teeling E.C."/>
        </authorList>
    </citation>
    <scope>NUCLEOTIDE SEQUENCE [LARGE SCALE GENOMIC DNA]</scope>
    <source>
        <strain evidence="1">MRouAeg1</strain>
        <tissue evidence="1">Muscle</tissue>
    </source>
</reference>
<keyword evidence="2" id="KW-1185">Reference proteome</keyword>
<dbReference type="Proteomes" id="UP000593571">
    <property type="component" value="Unassembled WGS sequence"/>
</dbReference>
<organism evidence="1 2">
    <name type="scientific">Rousettus aegyptiacus</name>
    <name type="common">Egyptian fruit bat</name>
    <name type="synonym">Pteropus aegyptiacus</name>
    <dbReference type="NCBI Taxonomy" id="9407"/>
    <lineage>
        <taxon>Eukaryota</taxon>
        <taxon>Metazoa</taxon>
        <taxon>Chordata</taxon>
        <taxon>Craniata</taxon>
        <taxon>Vertebrata</taxon>
        <taxon>Euteleostomi</taxon>
        <taxon>Mammalia</taxon>
        <taxon>Eutheria</taxon>
        <taxon>Laurasiatheria</taxon>
        <taxon>Chiroptera</taxon>
        <taxon>Yinpterochiroptera</taxon>
        <taxon>Pteropodoidea</taxon>
        <taxon>Pteropodidae</taxon>
        <taxon>Rousettinae</taxon>
        <taxon>Rousettus</taxon>
    </lineage>
</organism>
<protein>
    <submittedName>
        <fullName evidence="1">Uncharacterized protein</fullName>
    </submittedName>
</protein>
<accession>A0A7J8KBA7</accession>
<dbReference type="AlphaFoldDB" id="A0A7J8KBA7"/>
<dbReference type="EMBL" id="JACASE010000001">
    <property type="protein sequence ID" value="KAF6506157.1"/>
    <property type="molecule type" value="Genomic_DNA"/>
</dbReference>